<dbReference type="InterPro" id="IPR013517">
    <property type="entry name" value="FG-GAP"/>
</dbReference>
<feature type="non-terminal residue" evidence="3">
    <location>
        <position position="432"/>
    </location>
</feature>
<feature type="chain" id="PRO_5024411016" evidence="2">
    <location>
        <begin position="24"/>
        <end position="432"/>
    </location>
</feature>
<dbReference type="Proteomes" id="UP000306628">
    <property type="component" value="Unassembled WGS sequence"/>
</dbReference>
<evidence type="ECO:0000313" key="3">
    <source>
        <dbReference type="EMBL" id="TMR39172.1"/>
    </source>
</evidence>
<name>A0A5S4H2L9_9ACTN</name>
<keyword evidence="1 2" id="KW-0732">Signal</keyword>
<evidence type="ECO:0000313" key="4">
    <source>
        <dbReference type="Proteomes" id="UP000306628"/>
    </source>
</evidence>
<comment type="caution">
    <text evidence="3">The sequence shown here is derived from an EMBL/GenBank/DDBJ whole genome shotgun (WGS) entry which is preliminary data.</text>
</comment>
<proteinExistence type="predicted"/>
<dbReference type="OrthoDB" id="7671932at2"/>
<gene>
    <name evidence="3" type="ORF">ETD85_02015</name>
</gene>
<dbReference type="EMBL" id="VCKX01000004">
    <property type="protein sequence ID" value="TMR39172.1"/>
    <property type="molecule type" value="Genomic_DNA"/>
</dbReference>
<dbReference type="Gene3D" id="2.40.128.340">
    <property type="match status" value="2"/>
</dbReference>
<dbReference type="SUPFAM" id="SSF69318">
    <property type="entry name" value="Integrin alpha N-terminal domain"/>
    <property type="match status" value="1"/>
</dbReference>
<dbReference type="RefSeq" id="WP_138687846.1">
    <property type="nucleotide sequence ID" value="NZ_VCKX01000004.1"/>
</dbReference>
<dbReference type="Pfam" id="PF13517">
    <property type="entry name" value="FG-GAP_3"/>
    <property type="match status" value="2"/>
</dbReference>
<dbReference type="InterPro" id="IPR028994">
    <property type="entry name" value="Integrin_alpha_N"/>
</dbReference>
<organism evidence="3 4">
    <name type="scientific">Nonomuraea zeae</name>
    <dbReference type="NCBI Taxonomy" id="1642303"/>
    <lineage>
        <taxon>Bacteria</taxon>
        <taxon>Bacillati</taxon>
        <taxon>Actinomycetota</taxon>
        <taxon>Actinomycetes</taxon>
        <taxon>Streptosporangiales</taxon>
        <taxon>Streptosporangiaceae</taxon>
        <taxon>Nonomuraea</taxon>
    </lineage>
</organism>
<feature type="signal peptide" evidence="2">
    <location>
        <begin position="1"/>
        <end position="23"/>
    </location>
</feature>
<protein>
    <submittedName>
        <fullName evidence="3">VCBS repeat-containing protein</fullName>
    </submittedName>
</protein>
<evidence type="ECO:0000256" key="1">
    <source>
        <dbReference type="ARBA" id="ARBA00022729"/>
    </source>
</evidence>
<dbReference type="PANTHER" id="PTHR46580:SF2">
    <property type="entry name" value="MAM DOMAIN-CONTAINING PROTEIN"/>
    <property type="match status" value="1"/>
</dbReference>
<evidence type="ECO:0000256" key="2">
    <source>
        <dbReference type="SAM" id="SignalP"/>
    </source>
</evidence>
<dbReference type="AlphaFoldDB" id="A0A5S4H2L9"/>
<reference evidence="3 4" key="1">
    <citation type="submission" date="2019-05" db="EMBL/GenBank/DDBJ databases">
        <title>Draft genome sequence of Nonomuraea zeae DSM 100528.</title>
        <authorList>
            <person name="Saricaoglu S."/>
            <person name="Isik K."/>
        </authorList>
    </citation>
    <scope>NUCLEOTIDE SEQUENCE [LARGE SCALE GENOMIC DNA]</scope>
    <source>
        <strain evidence="3 4">DSM 100528</strain>
    </source>
</reference>
<accession>A0A5S4H2L9</accession>
<sequence>MISKRVLTVLTVLALCSATPAYAADDPEPLSGDVTIAYATAPCDPKGTTSRDATLATQLNRVLTGKMDGYMSAYRVSCARKVVQAVQDRGMAQRAAVIAVTTTIVETSIQNISETVDHDSLGLFQQRASWGSVNERLDPIWATNAFLNKMVRIYPGDSWKGEPIGEVCQAVQVSAYPDRYQPEAGDAQKIVEALWTTPVLHGADFNSDGIGDIFSEATGTLHVWNGRGSNNFTSRIEIGPNWEQYSRPISGDFNSDGISDLLAVKDGTLHVWNGKGANNFAGAIALGPGWTPYAATLMNVGDINGDGKTDIGAIANDTFHVWNGKGANNFSSRIEIGANWGQYSRPISGDFNSDGIGDLAAVKDGTLHVWNGKGSNNFTGAIALGPGWTPYAATLMTLGDINSDGHTDIAAVLNDHLQVWNGKGANNFAGRI</sequence>
<dbReference type="PANTHER" id="PTHR46580">
    <property type="entry name" value="SENSOR KINASE-RELATED"/>
    <property type="match status" value="1"/>
</dbReference>
<keyword evidence="4" id="KW-1185">Reference proteome</keyword>